<keyword evidence="7 12" id="KW-0560">Oxidoreductase</keyword>
<keyword evidence="3 12" id="KW-0444">Lipid biosynthesis</keyword>
<evidence type="ECO:0000313" key="16">
    <source>
        <dbReference type="Proteomes" id="UP000478052"/>
    </source>
</evidence>
<comment type="caution">
    <text evidence="15">The sequence shown here is derived from an EMBL/GenBank/DDBJ whole genome shotgun (WGS) entry which is preliminary data.</text>
</comment>
<evidence type="ECO:0000256" key="13">
    <source>
        <dbReference type="SAM" id="Phobius"/>
    </source>
</evidence>
<dbReference type="AlphaFoldDB" id="A0A6G0Z1V8"/>
<dbReference type="InterPro" id="IPR005804">
    <property type="entry name" value="FA_desaturase_dom"/>
</dbReference>
<dbReference type="OrthoDB" id="10260134at2759"/>
<evidence type="ECO:0000256" key="3">
    <source>
        <dbReference type="ARBA" id="ARBA00022516"/>
    </source>
</evidence>
<dbReference type="PANTHER" id="PTHR11351">
    <property type="entry name" value="ACYL-COA DESATURASE"/>
    <property type="match status" value="1"/>
</dbReference>
<evidence type="ECO:0000256" key="12">
    <source>
        <dbReference type="RuleBase" id="RU000581"/>
    </source>
</evidence>
<feature type="transmembrane region" description="Helical" evidence="13">
    <location>
        <begin position="121"/>
        <end position="138"/>
    </location>
</feature>
<evidence type="ECO:0000256" key="4">
    <source>
        <dbReference type="ARBA" id="ARBA00022692"/>
    </source>
</evidence>
<sequence length="451" mass="51215">MRTPIIESVHIVSRVTKIMSPNATDSSTILRGERKMPNGCANGWSSMSDSAEKQQCWKNQAFLKVNEIVGLLKYYCLRAYIVFWHELSMNPRVRSSPFSPPPADELILSAEDIFSTRRRRLFFTSIHLLALGGLYFCVTGQVKLYTVLFALAVGTMSSIGVTAGSHRLWSHHAYKAKLPLRIILALFQTVGVQYSIYNWVRDHRLHHKYTDTDADPHNSNRGFFYSHVGWALMMPHPAFESKVSTVDMTDMESDWVVMWQYKLYAPLAAILSYVLPTVVPWWLWGEDLLVAHLVAAQLRQVLTLHSTFLINSAAHMWGVKPYDKNINPTENMFVSVATCGDGWHNYHHTFPWDYKNAELLDYKLNLSTLFIDAFSLIGWAYDLKTVPTELVNKRALRTGDGTRKPLPTAADEARTAADAAPAASCTNVYGWTDNDLPDEDRQMAQIFKKSD</sequence>
<evidence type="ECO:0000256" key="9">
    <source>
        <dbReference type="ARBA" id="ARBA00023098"/>
    </source>
</evidence>
<comment type="cofactor">
    <cofactor evidence="12">
        <name>Fe(2+)</name>
        <dbReference type="ChEBI" id="CHEBI:29033"/>
    </cofactor>
</comment>
<keyword evidence="5" id="KW-0276">Fatty acid metabolism</keyword>
<evidence type="ECO:0000256" key="8">
    <source>
        <dbReference type="ARBA" id="ARBA00023004"/>
    </source>
</evidence>
<dbReference type="EMBL" id="VUJU01001654">
    <property type="protein sequence ID" value="KAF0764359.1"/>
    <property type="molecule type" value="Genomic_DNA"/>
</dbReference>
<protein>
    <submittedName>
        <fullName evidence="15">(11Z)-hexadec-11-enoyl-CoA conjugase-like</fullName>
    </submittedName>
</protein>
<dbReference type="PANTHER" id="PTHR11351:SF31">
    <property type="entry name" value="DESATURASE 1, ISOFORM A-RELATED"/>
    <property type="match status" value="1"/>
</dbReference>
<evidence type="ECO:0000256" key="10">
    <source>
        <dbReference type="ARBA" id="ARBA00023136"/>
    </source>
</evidence>
<dbReference type="CDD" id="cd03505">
    <property type="entry name" value="Delta9-FADS-like"/>
    <property type="match status" value="1"/>
</dbReference>
<keyword evidence="6 13" id="KW-1133">Transmembrane helix</keyword>
<dbReference type="GO" id="GO:0005506">
    <property type="term" value="F:iron ion binding"/>
    <property type="evidence" value="ECO:0007669"/>
    <property type="project" value="TreeGrafter"/>
</dbReference>
<dbReference type="Pfam" id="PF00487">
    <property type="entry name" value="FA_desaturase"/>
    <property type="match status" value="1"/>
</dbReference>
<comment type="subcellular location">
    <subcellularLocation>
        <location evidence="1">Membrane</location>
        <topology evidence="1">Multi-pass membrane protein</topology>
    </subcellularLocation>
</comment>
<keyword evidence="16" id="KW-1185">Reference proteome</keyword>
<feature type="non-terminal residue" evidence="15">
    <location>
        <position position="451"/>
    </location>
</feature>
<comment type="similarity">
    <text evidence="2 12">Belongs to the fatty acid desaturase type 1 family.</text>
</comment>
<organism evidence="15 16">
    <name type="scientific">Aphis craccivora</name>
    <name type="common">Cowpea aphid</name>
    <dbReference type="NCBI Taxonomy" id="307492"/>
    <lineage>
        <taxon>Eukaryota</taxon>
        <taxon>Metazoa</taxon>
        <taxon>Ecdysozoa</taxon>
        <taxon>Arthropoda</taxon>
        <taxon>Hexapoda</taxon>
        <taxon>Insecta</taxon>
        <taxon>Pterygota</taxon>
        <taxon>Neoptera</taxon>
        <taxon>Paraneoptera</taxon>
        <taxon>Hemiptera</taxon>
        <taxon>Sternorrhyncha</taxon>
        <taxon>Aphidomorpha</taxon>
        <taxon>Aphidoidea</taxon>
        <taxon>Aphididae</taxon>
        <taxon>Aphidini</taxon>
        <taxon>Aphis</taxon>
        <taxon>Aphis</taxon>
    </lineage>
</organism>
<keyword evidence="4 12" id="KW-0812">Transmembrane</keyword>
<gene>
    <name evidence="15" type="ORF">FWK35_00028281</name>
</gene>
<feature type="transmembrane region" description="Helical" evidence="13">
    <location>
        <begin position="178"/>
        <end position="197"/>
    </location>
</feature>
<name>A0A6G0Z1V8_APHCR</name>
<keyword evidence="10 13" id="KW-0472">Membrane</keyword>
<evidence type="ECO:0000256" key="6">
    <source>
        <dbReference type="ARBA" id="ARBA00022989"/>
    </source>
</evidence>
<evidence type="ECO:0000256" key="1">
    <source>
        <dbReference type="ARBA" id="ARBA00004141"/>
    </source>
</evidence>
<evidence type="ECO:0000256" key="5">
    <source>
        <dbReference type="ARBA" id="ARBA00022832"/>
    </source>
</evidence>
<evidence type="ECO:0000256" key="11">
    <source>
        <dbReference type="ARBA" id="ARBA00023160"/>
    </source>
</evidence>
<dbReference type="PRINTS" id="PR00075">
    <property type="entry name" value="FACDDSATRASE"/>
</dbReference>
<evidence type="ECO:0000259" key="14">
    <source>
        <dbReference type="Pfam" id="PF00487"/>
    </source>
</evidence>
<evidence type="ECO:0000313" key="15">
    <source>
        <dbReference type="EMBL" id="KAF0764359.1"/>
    </source>
</evidence>
<dbReference type="GO" id="GO:0005789">
    <property type="term" value="C:endoplasmic reticulum membrane"/>
    <property type="evidence" value="ECO:0007669"/>
    <property type="project" value="TreeGrafter"/>
</dbReference>
<feature type="transmembrane region" description="Helical" evidence="13">
    <location>
        <begin position="144"/>
        <end position="166"/>
    </location>
</feature>
<proteinExistence type="inferred from homology"/>
<accession>A0A6G0Z1V8</accession>
<keyword evidence="8" id="KW-0408">Iron</keyword>
<dbReference type="GO" id="GO:0004768">
    <property type="term" value="F:stearoyl-CoA 9-desaturase activity"/>
    <property type="evidence" value="ECO:0007669"/>
    <property type="project" value="TreeGrafter"/>
</dbReference>
<keyword evidence="11 12" id="KW-0275">Fatty acid biosynthesis</keyword>
<feature type="domain" description="Fatty acid desaturase" evidence="14">
    <location>
        <begin position="147"/>
        <end position="351"/>
    </location>
</feature>
<dbReference type="GO" id="GO:0006636">
    <property type="term" value="P:unsaturated fatty acid biosynthetic process"/>
    <property type="evidence" value="ECO:0007669"/>
    <property type="project" value="TreeGrafter"/>
</dbReference>
<dbReference type="InterPro" id="IPR015876">
    <property type="entry name" value="Acyl-CoA_DS"/>
</dbReference>
<comment type="domain">
    <text evidence="12">The histidine box domains are involved in binding the catalytic metal ions.</text>
</comment>
<keyword evidence="9" id="KW-0443">Lipid metabolism</keyword>
<evidence type="ECO:0000256" key="7">
    <source>
        <dbReference type="ARBA" id="ARBA00023002"/>
    </source>
</evidence>
<reference evidence="15 16" key="1">
    <citation type="submission" date="2019-08" db="EMBL/GenBank/DDBJ databases">
        <title>Whole genome of Aphis craccivora.</title>
        <authorList>
            <person name="Voronova N.V."/>
            <person name="Shulinski R.S."/>
            <person name="Bandarenka Y.V."/>
            <person name="Zhorov D.G."/>
            <person name="Warner D."/>
        </authorList>
    </citation>
    <scope>NUCLEOTIDE SEQUENCE [LARGE SCALE GENOMIC DNA]</scope>
    <source>
        <strain evidence="15">180601</strain>
        <tissue evidence="15">Whole Body</tissue>
    </source>
</reference>
<evidence type="ECO:0000256" key="2">
    <source>
        <dbReference type="ARBA" id="ARBA00009295"/>
    </source>
</evidence>
<dbReference type="Proteomes" id="UP000478052">
    <property type="component" value="Unassembled WGS sequence"/>
</dbReference>
<feature type="transmembrane region" description="Helical" evidence="13">
    <location>
        <begin position="263"/>
        <end position="284"/>
    </location>
</feature>